<keyword evidence="5 7" id="KW-0539">Nucleus</keyword>
<comment type="caution">
    <text evidence="12">The sequence shown here is derived from an EMBL/GenBank/DDBJ whole genome shotgun (WGS) entry which is preliminary data.</text>
</comment>
<dbReference type="Pfam" id="PF01096">
    <property type="entry name" value="Zn_ribbon_TFIIS"/>
    <property type="match status" value="1"/>
</dbReference>
<dbReference type="Gene3D" id="1.20.930.10">
    <property type="entry name" value="Conserved domain common to transcription factors TFIIS, elongin A, CRSP70"/>
    <property type="match status" value="1"/>
</dbReference>
<dbReference type="SUPFAM" id="SSF57783">
    <property type="entry name" value="Zinc beta-ribbon"/>
    <property type="match status" value="1"/>
</dbReference>
<organism evidence="12 13">
    <name type="scientific">Paratrimastix pyriformis</name>
    <dbReference type="NCBI Taxonomy" id="342808"/>
    <lineage>
        <taxon>Eukaryota</taxon>
        <taxon>Metamonada</taxon>
        <taxon>Preaxostyla</taxon>
        <taxon>Paratrimastigidae</taxon>
        <taxon>Paratrimastix</taxon>
    </lineage>
</organism>
<feature type="domain" description="TFIIS-type" evidence="9">
    <location>
        <begin position="269"/>
        <end position="309"/>
    </location>
</feature>
<dbReference type="Gene3D" id="1.10.472.30">
    <property type="entry name" value="Transcription elongation factor S-II, central domain"/>
    <property type="match status" value="1"/>
</dbReference>
<dbReference type="EMBL" id="JAPMOS010000004">
    <property type="protein sequence ID" value="KAJ4462097.1"/>
    <property type="molecule type" value="Genomic_DNA"/>
</dbReference>
<dbReference type="Pfam" id="PF08711">
    <property type="entry name" value="Med26"/>
    <property type="match status" value="1"/>
</dbReference>
<evidence type="ECO:0000313" key="12">
    <source>
        <dbReference type="EMBL" id="KAJ4462097.1"/>
    </source>
</evidence>
<keyword evidence="2" id="KW-0479">Metal-binding</keyword>
<dbReference type="PIRSF" id="PIRSF006704">
    <property type="entry name" value="TF_IIS"/>
    <property type="match status" value="1"/>
</dbReference>
<proteinExistence type="predicted"/>
<dbReference type="Proteomes" id="UP001141327">
    <property type="component" value="Unassembled WGS sequence"/>
</dbReference>
<dbReference type="InterPro" id="IPR001222">
    <property type="entry name" value="Znf_TFIIS"/>
</dbReference>
<reference evidence="12" key="1">
    <citation type="journal article" date="2022" name="bioRxiv">
        <title>Genomics of Preaxostyla Flagellates Illuminates Evolutionary Transitions and the Path Towards Mitochondrial Loss.</title>
        <authorList>
            <person name="Novak L.V.F."/>
            <person name="Treitli S.C."/>
            <person name="Pyrih J."/>
            <person name="Halakuc P."/>
            <person name="Pipaliya S.V."/>
            <person name="Vacek V."/>
            <person name="Brzon O."/>
            <person name="Soukal P."/>
            <person name="Eme L."/>
            <person name="Dacks J.B."/>
            <person name="Karnkowska A."/>
            <person name="Elias M."/>
            <person name="Hampl V."/>
        </authorList>
    </citation>
    <scope>NUCLEOTIDE SEQUENCE</scope>
    <source>
        <strain evidence="12">RCP-MX</strain>
    </source>
</reference>
<accession>A0ABQ8UU87</accession>
<evidence type="ECO:0000256" key="5">
    <source>
        <dbReference type="ARBA" id="ARBA00023242"/>
    </source>
</evidence>
<dbReference type="CDD" id="cd00183">
    <property type="entry name" value="TFIIS_I"/>
    <property type="match status" value="1"/>
</dbReference>
<evidence type="ECO:0000313" key="13">
    <source>
        <dbReference type="Proteomes" id="UP001141327"/>
    </source>
</evidence>
<dbReference type="PANTHER" id="PTHR11477:SF0">
    <property type="entry name" value="IP08861P-RELATED"/>
    <property type="match status" value="1"/>
</dbReference>
<keyword evidence="3 6" id="KW-0863">Zinc-finger</keyword>
<keyword evidence="12" id="KW-0648">Protein biosynthesis</keyword>
<dbReference type="PROSITE" id="PS51319">
    <property type="entry name" value="TFIIS_N"/>
    <property type="match status" value="1"/>
</dbReference>
<evidence type="ECO:0000259" key="10">
    <source>
        <dbReference type="PROSITE" id="PS51319"/>
    </source>
</evidence>
<dbReference type="SMART" id="SM00509">
    <property type="entry name" value="TFS2N"/>
    <property type="match status" value="1"/>
</dbReference>
<evidence type="ECO:0000256" key="2">
    <source>
        <dbReference type="ARBA" id="ARBA00022723"/>
    </source>
</evidence>
<dbReference type="PROSITE" id="PS51133">
    <property type="entry name" value="ZF_TFIIS_2"/>
    <property type="match status" value="1"/>
</dbReference>
<keyword evidence="12" id="KW-0251">Elongation factor</keyword>
<evidence type="ECO:0000256" key="4">
    <source>
        <dbReference type="ARBA" id="ARBA00022833"/>
    </source>
</evidence>
<sequence length="311" mass="34225">MDANDLIRQRVDLEQALSTDKLDVPRALDILAHLKTVPITPDLARASRIGMFLKKLRKHKTQEIAAMTETVLEQWKTVLLQQLHDSPSSTPTPLRSTTPASPPPHSPPPEPAPSPAPSPVSGPETKTPSARQTHIADDDDEPVAPQPSGARKGSRENARLRFTEKMLVHAPDQLASVAEVAARLEEEMFADAGGLNSKYTSKFMLLSSNLTSNGALTHDLLSGHMTPERLAVMSHIELAPEHLKSEREKWAKHHANESLTGGITAAVTEEFRCGKCGKRRCSYTQKQTRSADEPMTTFVVCLECGHRWKFS</sequence>
<keyword evidence="4" id="KW-0862">Zinc</keyword>
<feature type="compositionally biased region" description="Low complexity" evidence="8">
    <location>
        <begin position="86"/>
        <end position="99"/>
    </location>
</feature>
<dbReference type="GO" id="GO:0003746">
    <property type="term" value="F:translation elongation factor activity"/>
    <property type="evidence" value="ECO:0007669"/>
    <property type="project" value="UniProtKB-KW"/>
</dbReference>
<dbReference type="InterPro" id="IPR003617">
    <property type="entry name" value="TFIIS/CRSP70_N_sub"/>
</dbReference>
<evidence type="ECO:0000256" key="8">
    <source>
        <dbReference type="SAM" id="MobiDB-lite"/>
    </source>
</evidence>
<feature type="region of interest" description="Disordered" evidence="8">
    <location>
        <begin position="84"/>
        <end position="157"/>
    </location>
</feature>
<evidence type="ECO:0000256" key="7">
    <source>
        <dbReference type="PROSITE-ProRule" id="PRU00649"/>
    </source>
</evidence>
<feature type="compositionally biased region" description="Pro residues" evidence="8">
    <location>
        <begin position="100"/>
        <end position="120"/>
    </location>
</feature>
<dbReference type="PROSITE" id="PS51321">
    <property type="entry name" value="TFIIS_CENTRAL"/>
    <property type="match status" value="1"/>
</dbReference>
<dbReference type="InterPro" id="IPR003618">
    <property type="entry name" value="TFIIS_cen_dom"/>
</dbReference>
<dbReference type="CDD" id="cd13749">
    <property type="entry name" value="Zn-ribbon_TFIIS"/>
    <property type="match status" value="1"/>
</dbReference>
<evidence type="ECO:0000259" key="11">
    <source>
        <dbReference type="PROSITE" id="PS51321"/>
    </source>
</evidence>
<protein>
    <submittedName>
        <fullName evidence="12">Transcription elongation factor S-II</fullName>
    </submittedName>
</protein>
<evidence type="ECO:0000256" key="6">
    <source>
        <dbReference type="PROSITE-ProRule" id="PRU00472"/>
    </source>
</evidence>
<dbReference type="Gene3D" id="2.20.25.10">
    <property type="match status" value="1"/>
</dbReference>
<evidence type="ECO:0000256" key="1">
    <source>
        <dbReference type="ARBA" id="ARBA00004123"/>
    </source>
</evidence>
<evidence type="ECO:0000256" key="3">
    <source>
        <dbReference type="ARBA" id="ARBA00022771"/>
    </source>
</evidence>
<evidence type="ECO:0000259" key="9">
    <source>
        <dbReference type="PROSITE" id="PS51133"/>
    </source>
</evidence>
<feature type="domain" description="TFIIS N-terminal" evidence="10">
    <location>
        <begin position="5"/>
        <end position="82"/>
    </location>
</feature>
<dbReference type="SUPFAM" id="SSF46942">
    <property type="entry name" value="Elongation factor TFIIS domain 2"/>
    <property type="match status" value="1"/>
</dbReference>
<dbReference type="Pfam" id="PF07500">
    <property type="entry name" value="TFIIS_M"/>
    <property type="match status" value="1"/>
</dbReference>
<feature type="domain" description="TFIIS central" evidence="11">
    <location>
        <begin position="160"/>
        <end position="266"/>
    </location>
</feature>
<keyword evidence="13" id="KW-1185">Reference proteome</keyword>
<dbReference type="InterPro" id="IPR036575">
    <property type="entry name" value="TFIIS_cen_dom_sf"/>
</dbReference>
<dbReference type="SMART" id="SM00510">
    <property type="entry name" value="TFS2M"/>
    <property type="match status" value="1"/>
</dbReference>
<name>A0ABQ8UU87_9EUKA</name>
<dbReference type="SUPFAM" id="SSF47676">
    <property type="entry name" value="Conserved domain common to transcription factors TFIIS, elongin A, CRSP70"/>
    <property type="match status" value="1"/>
</dbReference>
<dbReference type="InterPro" id="IPR017923">
    <property type="entry name" value="TFIIS_N"/>
</dbReference>
<dbReference type="InterPro" id="IPR035441">
    <property type="entry name" value="TFIIS/LEDGF_dom_sf"/>
</dbReference>
<gene>
    <name evidence="12" type="ORF">PAPYR_1271</name>
</gene>
<dbReference type="SMART" id="SM00440">
    <property type="entry name" value="ZnF_C2C2"/>
    <property type="match status" value="1"/>
</dbReference>
<comment type="subcellular location">
    <subcellularLocation>
        <location evidence="1 7">Nucleus</location>
    </subcellularLocation>
</comment>
<dbReference type="InterPro" id="IPR035100">
    <property type="entry name" value="TF_IIS-typ"/>
</dbReference>
<dbReference type="PANTHER" id="PTHR11477">
    <property type="entry name" value="TRANSCRIPTION FACTOR S-II ZINC FINGER DOMAIN-CONTAINING PROTEIN"/>
    <property type="match status" value="1"/>
</dbReference>